<comment type="caution">
    <text evidence="1">The sequence shown here is derived from an EMBL/GenBank/DDBJ whole genome shotgun (WGS) entry which is preliminary data.</text>
</comment>
<reference evidence="1" key="1">
    <citation type="submission" date="2022-02" db="EMBL/GenBank/DDBJ databases">
        <title>Plant Genome Project.</title>
        <authorList>
            <person name="Zhang R.-G."/>
        </authorList>
    </citation>
    <scope>NUCLEOTIDE SEQUENCE</scope>
    <source>
        <strain evidence="1">AT1</strain>
    </source>
</reference>
<name>A0ACC0LNS5_RHOML</name>
<evidence type="ECO:0000313" key="2">
    <source>
        <dbReference type="Proteomes" id="UP001062846"/>
    </source>
</evidence>
<evidence type="ECO:0000313" key="1">
    <source>
        <dbReference type="EMBL" id="KAI8530280.1"/>
    </source>
</evidence>
<sequence>MEVGSFSFPSLQEVFPSSPLVTFSGSPSLGGNMAGNFEGVVPVAKALPIGLTEFSMDPSVVDGTVSNELFKLLDAKNKTRFLQLLIPESDDAYVKQIKSLSTEILLLRSKVQDKMVAKSVSSDSSGNLRGSPVPPPLWKEVINHVKEGKHLELKFYPHTPSLQSVIELWFAPLPLLERRVLGDGSVVWWGTFWIQNFHSWRLDRLLSRFGASMALRMSFRMTKDSSSLCSILGKIFFVSLIKGIGILEESFCC</sequence>
<dbReference type="Proteomes" id="UP001062846">
    <property type="component" value="Chromosome 11"/>
</dbReference>
<gene>
    <name evidence="1" type="ORF">RHMOL_Rhmol11G0044400</name>
</gene>
<proteinExistence type="predicted"/>
<protein>
    <submittedName>
        <fullName evidence="1">Uncharacterized protein</fullName>
    </submittedName>
</protein>
<organism evidence="1 2">
    <name type="scientific">Rhododendron molle</name>
    <name type="common">Chinese azalea</name>
    <name type="synonym">Azalea mollis</name>
    <dbReference type="NCBI Taxonomy" id="49168"/>
    <lineage>
        <taxon>Eukaryota</taxon>
        <taxon>Viridiplantae</taxon>
        <taxon>Streptophyta</taxon>
        <taxon>Embryophyta</taxon>
        <taxon>Tracheophyta</taxon>
        <taxon>Spermatophyta</taxon>
        <taxon>Magnoliopsida</taxon>
        <taxon>eudicotyledons</taxon>
        <taxon>Gunneridae</taxon>
        <taxon>Pentapetalae</taxon>
        <taxon>asterids</taxon>
        <taxon>Ericales</taxon>
        <taxon>Ericaceae</taxon>
        <taxon>Ericoideae</taxon>
        <taxon>Rhodoreae</taxon>
        <taxon>Rhododendron</taxon>
    </lineage>
</organism>
<keyword evidence="2" id="KW-1185">Reference proteome</keyword>
<accession>A0ACC0LNS5</accession>
<dbReference type="EMBL" id="CM046398">
    <property type="protein sequence ID" value="KAI8530280.1"/>
    <property type="molecule type" value="Genomic_DNA"/>
</dbReference>